<evidence type="ECO:0000259" key="2">
    <source>
        <dbReference type="PROSITE" id="PS50158"/>
    </source>
</evidence>
<keyword evidence="4" id="KW-1185">Reference proteome</keyword>
<comment type="caution">
    <text evidence="3">The sequence shown here is derived from an EMBL/GenBank/DDBJ whole genome shotgun (WGS) entry which is preliminary data.</text>
</comment>
<dbReference type="GO" id="GO:0008270">
    <property type="term" value="F:zinc ion binding"/>
    <property type="evidence" value="ECO:0007669"/>
    <property type="project" value="UniProtKB-KW"/>
</dbReference>
<gene>
    <name evidence="3" type="ORF">KFK09_007246</name>
</gene>
<dbReference type="InterPro" id="IPR025836">
    <property type="entry name" value="Zn_knuckle_CX2CX4HX4C"/>
</dbReference>
<reference evidence="3" key="1">
    <citation type="journal article" date="2022" name="Front. Genet.">
        <title>Chromosome-Scale Assembly of the Dendrobium nobile Genome Provides Insights Into the Molecular Mechanism of the Biosynthesis of the Medicinal Active Ingredient of Dendrobium.</title>
        <authorList>
            <person name="Xu Q."/>
            <person name="Niu S.-C."/>
            <person name="Li K.-L."/>
            <person name="Zheng P.-J."/>
            <person name="Zhang X.-J."/>
            <person name="Jia Y."/>
            <person name="Liu Y."/>
            <person name="Niu Y.-X."/>
            <person name="Yu L.-H."/>
            <person name="Chen D.-F."/>
            <person name="Zhang G.-Q."/>
        </authorList>
    </citation>
    <scope>NUCLEOTIDE SEQUENCE</scope>
    <source>
        <tissue evidence="3">Leaf</tissue>
    </source>
</reference>
<dbReference type="EMBL" id="JAGYWB010000006">
    <property type="protein sequence ID" value="KAI0519785.1"/>
    <property type="molecule type" value="Genomic_DNA"/>
</dbReference>
<organism evidence="3 4">
    <name type="scientific">Dendrobium nobile</name>
    <name type="common">Orchid</name>
    <dbReference type="NCBI Taxonomy" id="94219"/>
    <lineage>
        <taxon>Eukaryota</taxon>
        <taxon>Viridiplantae</taxon>
        <taxon>Streptophyta</taxon>
        <taxon>Embryophyta</taxon>
        <taxon>Tracheophyta</taxon>
        <taxon>Spermatophyta</taxon>
        <taxon>Magnoliopsida</taxon>
        <taxon>Liliopsida</taxon>
        <taxon>Asparagales</taxon>
        <taxon>Orchidaceae</taxon>
        <taxon>Epidendroideae</taxon>
        <taxon>Malaxideae</taxon>
        <taxon>Dendrobiinae</taxon>
        <taxon>Dendrobium</taxon>
    </lineage>
</organism>
<dbReference type="InterPro" id="IPR001878">
    <property type="entry name" value="Znf_CCHC"/>
</dbReference>
<keyword evidence="1" id="KW-0863">Zinc-finger</keyword>
<dbReference type="PROSITE" id="PS50158">
    <property type="entry name" value="ZF_CCHC"/>
    <property type="match status" value="1"/>
</dbReference>
<dbReference type="Proteomes" id="UP000829196">
    <property type="component" value="Unassembled WGS sequence"/>
</dbReference>
<dbReference type="PANTHER" id="PTHR31286:SF180">
    <property type="entry name" value="OS10G0362600 PROTEIN"/>
    <property type="match status" value="1"/>
</dbReference>
<keyword evidence="1" id="KW-0862">Zinc</keyword>
<dbReference type="GO" id="GO:0003676">
    <property type="term" value="F:nucleic acid binding"/>
    <property type="evidence" value="ECO:0007669"/>
    <property type="project" value="InterPro"/>
</dbReference>
<proteinExistence type="predicted"/>
<name>A0A8T3BRD8_DENNO</name>
<protein>
    <recommendedName>
        <fullName evidence="2">CCHC-type domain-containing protein</fullName>
    </recommendedName>
</protein>
<sequence length="533" mass="61842">MEEVLSGGPWYIGNHIVGMDKWSSSFSPESQKGITSPVWIHFPCLPLSYWDEDNISRIASMIGVPMFLDGNSFKRGKREYAHCCVRTDMERKLPKGVWIEGINGRTFQKVEYEKLTYLCYHCGKVGHNKDFCPDLMSLMIKEKYLIGAKKILKNYCMPAVDDLKQQQTDEYGPWIHADFRNRRYKDVKRNNGSTVQHKQVYKPIGIRVQSQDGLVQDVQAKTVKLQRKLLNSCLNEDCVVVVQVRIQKIPADVCINNKFQILEEVQYKHKAKEVAEMVRVSEGLFNSNMIQSRNDPELSLTTSGKIKLSKELRSVGPVEAAHRKKRSENKNNNWKGDISRVFYPAAWNIALKAWRKADFGNHAEILQRKLRRTLKALHFWNKNKCRELILLKSELKRDILQLHMVETMGDGLTLDKLKFLRSKIQELNVTLARLSTWWNQRAKIRWHEEAKWTARENIFTSWPLIPENLKIIQEDADMLNVDFTKDELINAIFRQGNNKSPGLDAMAHRGQELGIQISPRAKGYIICYMPMMC</sequence>
<dbReference type="InterPro" id="IPR036875">
    <property type="entry name" value="Znf_CCHC_sf"/>
</dbReference>
<accession>A0A8T3BRD8</accession>
<dbReference type="AlphaFoldDB" id="A0A8T3BRD8"/>
<evidence type="ECO:0000313" key="4">
    <source>
        <dbReference type="Proteomes" id="UP000829196"/>
    </source>
</evidence>
<feature type="domain" description="CCHC-type" evidence="2">
    <location>
        <begin position="119"/>
        <end position="134"/>
    </location>
</feature>
<dbReference type="Pfam" id="PF14392">
    <property type="entry name" value="zf-CCHC_4"/>
    <property type="match status" value="1"/>
</dbReference>
<keyword evidence="1" id="KW-0479">Metal-binding</keyword>
<dbReference type="OrthoDB" id="1096772at2759"/>
<evidence type="ECO:0000313" key="3">
    <source>
        <dbReference type="EMBL" id="KAI0519785.1"/>
    </source>
</evidence>
<dbReference type="PANTHER" id="PTHR31286">
    <property type="entry name" value="GLYCINE-RICH CELL WALL STRUCTURAL PROTEIN 1.8-LIKE"/>
    <property type="match status" value="1"/>
</dbReference>
<dbReference type="InterPro" id="IPR040256">
    <property type="entry name" value="At4g02000-like"/>
</dbReference>
<evidence type="ECO:0000256" key="1">
    <source>
        <dbReference type="PROSITE-ProRule" id="PRU00047"/>
    </source>
</evidence>
<dbReference type="SUPFAM" id="SSF57756">
    <property type="entry name" value="Retrovirus zinc finger-like domains"/>
    <property type="match status" value="1"/>
</dbReference>